<reference evidence="3" key="1">
    <citation type="submission" date="2016-11" db="UniProtKB">
        <authorList>
            <consortium name="WormBaseParasite"/>
        </authorList>
    </citation>
    <scope>IDENTIFICATION</scope>
</reference>
<keyword evidence="2" id="KW-1185">Reference proteome</keyword>
<dbReference type="Proteomes" id="UP000095282">
    <property type="component" value="Unplaced"/>
</dbReference>
<dbReference type="AlphaFoldDB" id="A0A1I7V3T4"/>
<protein>
    <submittedName>
        <fullName evidence="3">Uncharacterized protein</fullName>
    </submittedName>
</protein>
<feature type="compositionally biased region" description="Basic and acidic residues" evidence="1">
    <location>
        <begin position="254"/>
        <end position="264"/>
    </location>
</feature>
<feature type="region of interest" description="Disordered" evidence="1">
    <location>
        <begin position="254"/>
        <end position="279"/>
    </location>
</feature>
<proteinExistence type="predicted"/>
<feature type="compositionally biased region" description="Low complexity" evidence="1">
    <location>
        <begin position="115"/>
        <end position="127"/>
    </location>
</feature>
<accession>A0A1I7V3T4</accession>
<name>A0A1I7V3T4_9PELO</name>
<dbReference type="WBParaSite" id="Csp11.Scaffold630.g22110.t1">
    <property type="protein sequence ID" value="Csp11.Scaffold630.g22110.t1"/>
    <property type="gene ID" value="Csp11.Scaffold630.g22110"/>
</dbReference>
<feature type="compositionally biased region" description="Low complexity" evidence="1">
    <location>
        <begin position="89"/>
        <end position="101"/>
    </location>
</feature>
<organism evidence="2 3">
    <name type="scientific">Caenorhabditis tropicalis</name>
    <dbReference type="NCBI Taxonomy" id="1561998"/>
    <lineage>
        <taxon>Eukaryota</taxon>
        <taxon>Metazoa</taxon>
        <taxon>Ecdysozoa</taxon>
        <taxon>Nematoda</taxon>
        <taxon>Chromadorea</taxon>
        <taxon>Rhabditida</taxon>
        <taxon>Rhabditina</taxon>
        <taxon>Rhabditomorpha</taxon>
        <taxon>Rhabditoidea</taxon>
        <taxon>Rhabditidae</taxon>
        <taxon>Peloderinae</taxon>
        <taxon>Caenorhabditis</taxon>
    </lineage>
</organism>
<evidence type="ECO:0000256" key="1">
    <source>
        <dbReference type="SAM" id="MobiDB-lite"/>
    </source>
</evidence>
<feature type="region of interest" description="Disordered" evidence="1">
    <location>
        <begin position="86"/>
        <end position="154"/>
    </location>
</feature>
<evidence type="ECO:0000313" key="3">
    <source>
        <dbReference type="WBParaSite" id="Csp11.Scaffold630.g22110.t1"/>
    </source>
</evidence>
<feature type="compositionally biased region" description="Polar residues" evidence="1">
    <location>
        <begin position="138"/>
        <end position="154"/>
    </location>
</feature>
<sequence>MKPIETPGFSVPPPVELALRDIWSYYNVVPQPNDPKWRAVDEMVKLLIKEKIFTRKQLREPLNWTHIIHFAKNVIFVQLDQVGSEQTKKSGTPAAATSTGALHGLTTGPPIPPKTSSFTMSSTDNSSGPSTRIGVSPLSANRSTSNILPSQQQALSSSKKISEVLTTTMEQQFIQQLPNLDHRNLCEIFSKFMLLIREKIEQRQDEDRQETRILQNPKIWKKLFGLARKLDAKSEATTLIEAVIPKENAEEIKAEPVRKRHCDDSAAQELKKKNRISNS</sequence>
<evidence type="ECO:0000313" key="2">
    <source>
        <dbReference type="Proteomes" id="UP000095282"/>
    </source>
</evidence>